<comment type="caution">
    <text evidence="1">The sequence shown here is derived from an EMBL/GenBank/DDBJ whole genome shotgun (WGS) entry which is preliminary data.</text>
</comment>
<proteinExistence type="predicted"/>
<evidence type="ECO:0000313" key="2">
    <source>
        <dbReference type="Proteomes" id="UP001595526"/>
    </source>
</evidence>
<keyword evidence="2" id="KW-1185">Reference proteome</keyword>
<dbReference type="Gene3D" id="3.30.530.20">
    <property type="match status" value="1"/>
</dbReference>
<reference evidence="2" key="1">
    <citation type="journal article" date="2019" name="Int. J. Syst. Evol. Microbiol.">
        <title>The Global Catalogue of Microorganisms (GCM) 10K type strain sequencing project: providing services to taxonomists for standard genome sequencing and annotation.</title>
        <authorList>
            <consortium name="The Broad Institute Genomics Platform"/>
            <consortium name="The Broad Institute Genome Sequencing Center for Infectious Disease"/>
            <person name="Wu L."/>
            <person name="Ma J."/>
        </authorList>
    </citation>
    <scope>NUCLEOTIDE SEQUENCE [LARGE SCALE GENOMIC DNA]</scope>
    <source>
        <strain evidence="2">KCTC 52416</strain>
    </source>
</reference>
<sequence>MDKLHKDHWVTLPDGTIVYNPMRVIENGQGSEINFTLYWMPNRTEEEFEQDAKAVSEDLKRLEKIWFLTPKKLSENRMIIAA</sequence>
<protein>
    <submittedName>
        <fullName evidence="1">Uncharacterized protein</fullName>
    </submittedName>
</protein>
<gene>
    <name evidence="1" type="ORF">ACFOET_18285</name>
</gene>
<dbReference type="InterPro" id="IPR023393">
    <property type="entry name" value="START-like_dom_sf"/>
</dbReference>
<organism evidence="1 2">
    <name type="scientific">Parapedobacter deserti</name>
    <dbReference type="NCBI Taxonomy" id="1912957"/>
    <lineage>
        <taxon>Bacteria</taxon>
        <taxon>Pseudomonadati</taxon>
        <taxon>Bacteroidota</taxon>
        <taxon>Sphingobacteriia</taxon>
        <taxon>Sphingobacteriales</taxon>
        <taxon>Sphingobacteriaceae</taxon>
        <taxon>Parapedobacter</taxon>
    </lineage>
</organism>
<name>A0ABV7JS24_9SPHI</name>
<dbReference type="EMBL" id="JBHRTA010000057">
    <property type="protein sequence ID" value="MFC3199571.1"/>
    <property type="molecule type" value="Genomic_DNA"/>
</dbReference>
<dbReference type="SUPFAM" id="SSF55961">
    <property type="entry name" value="Bet v1-like"/>
    <property type="match status" value="1"/>
</dbReference>
<accession>A0ABV7JS24</accession>
<evidence type="ECO:0000313" key="1">
    <source>
        <dbReference type="EMBL" id="MFC3199571.1"/>
    </source>
</evidence>
<dbReference type="RefSeq" id="WP_379025328.1">
    <property type="nucleotide sequence ID" value="NZ_JBHRTA010000057.1"/>
</dbReference>
<dbReference type="Proteomes" id="UP001595526">
    <property type="component" value="Unassembled WGS sequence"/>
</dbReference>